<dbReference type="Proteomes" id="UP000076512">
    <property type="component" value="Unassembled WGS sequence"/>
</dbReference>
<comment type="caution">
    <text evidence="1">The sequence shown here is derived from an EMBL/GenBank/DDBJ whole genome shotgun (WGS) entry which is preliminary data.</text>
</comment>
<organism evidence="1 2">
    <name type="scientific">Nocardia terpenica</name>
    <dbReference type="NCBI Taxonomy" id="455432"/>
    <lineage>
        <taxon>Bacteria</taxon>
        <taxon>Bacillati</taxon>
        <taxon>Actinomycetota</taxon>
        <taxon>Actinomycetes</taxon>
        <taxon>Mycobacteriales</taxon>
        <taxon>Nocardiaceae</taxon>
        <taxon>Nocardia</taxon>
    </lineage>
</organism>
<gene>
    <name evidence="1" type="ORF">AWN90_00105</name>
</gene>
<dbReference type="STRING" id="455432.AWN90_00105"/>
<dbReference type="EMBL" id="LWGR01000001">
    <property type="protein sequence ID" value="KZM76169.1"/>
    <property type="molecule type" value="Genomic_DNA"/>
</dbReference>
<keyword evidence="2" id="KW-1185">Reference proteome</keyword>
<reference evidence="1 2" key="1">
    <citation type="submission" date="2016-04" db="EMBL/GenBank/DDBJ databases">
        <authorList>
            <person name="Evans L.H."/>
            <person name="Alamgir A."/>
            <person name="Owens N."/>
            <person name="Weber N.D."/>
            <person name="Virtaneva K."/>
            <person name="Barbian K."/>
            <person name="Babar A."/>
            <person name="Rosenke K."/>
        </authorList>
    </citation>
    <scope>NUCLEOTIDE SEQUENCE [LARGE SCALE GENOMIC DNA]</scope>
    <source>
        <strain evidence="1 2">IFM 0406</strain>
    </source>
</reference>
<proteinExistence type="predicted"/>
<protein>
    <submittedName>
        <fullName evidence="1">Uncharacterized protein</fullName>
    </submittedName>
</protein>
<dbReference type="AlphaFoldDB" id="A0A161WGR7"/>
<accession>A0A161WGR7</accession>
<name>A0A161WGR7_9NOCA</name>
<evidence type="ECO:0000313" key="2">
    <source>
        <dbReference type="Proteomes" id="UP000076512"/>
    </source>
</evidence>
<evidence type="ECO:0000313" key="1">
    <source>
        <dbReference type="EMBL" id="KZM76169.1"/>
    </source>
</evidence>
<sequence>MRPDVWMQVDSRNRLADTEISVGFDDQLSVVVIEIGSGTVYLGVSRALLLALDLLAVGERLNGHPVAGKAVA</sequence>